<dbReference type="InterPro" id="IPR002347">
    <property type="entry name" value="SDR_fam"/>
</dbReference>
<gene>
    <name evidence="1" type="ORF">THAR02_03359</name>
</gene>
<protein>
    <submittedName>
        <fullName evidence="1">Short-chain dehydrogenase</fullName>
    </submittedName>
</protein>
<dbReference type="InterPro" id="IPR036291">
    <property type="entry name" value="NAD(P)-bd_dom_sf"/>
</dbReference>
<dbReference type="Proteomes" id="UP000034112">
    <property type="component" value="Unassembled WGS sequence"/>
</dbReference>
<dbReference type="PRINTS" id="PR00081">
    <property type="entry name" value="GDHRDH"/>
</dbReference>
<dbReference type="OMA" id="LPHRHGA"/>
<reference evidence="2" key="1">
    <citation type="journal article" date="2015" name="Genome Announc.">
        <title>Draft whole-genome sequence of the biocontrol agent Trichoderma harzianum T6776.</title>
        <authorList>
            <person name="Baroncelli R."/>
            <person name="Piaggeschi G."/>
            <person name="Fiorini L."/>
            <person name="Bertolini E."/>
            <person name="Zapparata A."/>
            <person name="Pe M.E."/>
            <person name="Sarrocco S."/>
            <person name="Vannacci G."/>
        </authorList>
    </citation>
    <scope>NUCLEOTIDE SEQUENCE [LARGE SCALE GENOMIC DNA]</scope>
    <source>
        <strain evidence="2">T6776</strain>
    </source>
</reference>
<dbReference type="Pfam" id="PF00106">
    <property type="entry name" value="adh_short"/>
    <property type="match status" value="1"/>
</dbReference>
<organism evidence="1 2">
    <name type="scientific">Trichoderma harzianum</name>
    <name type="common">Hypocrea lixii</name>
    <dbReference type="NCBI Taxonomy" id="5544"/>
    <lineage>
        <taxon>Eukaryota</taxon>
        <taxon>Fungi</taxon>
        <taxon>Dikarya</taxon>
        <taxon>Ascomycota</taxon>
        <taxon>Pezizomycotina</taxon>
        <taxon>Sordariomycetes</taxon>
        <taxon>Hypocreomycetidae</taxon>
        <taxon>Hypocreales</taxon>
        <taxon>Hypocreaceae</taxon>
        <taxon>Trichoderma</taxon>
    </lineage>
</organism>
<dbReference type="PANTHER" id="PTHR43431:SF7">
    <property type="entry name" value="OXIDOREDUCTASE, SHORT CHAIN DEHYDROGENASE_REDUCTASE FAMILY (AFU_ORTHOLOGUE AFUA_5G14000)"/>
    <property type="match status" value="1"/>
</dbReference>
<name>A0A0F9XWY3_TRIHA</name>
<dbReference type="PANTHER" id="PTHR43431">
    <property type="entry name" value="OXIDOREDUCTASE, SHORT CHAIN DEHYDROGENASE/REDUCTASE FAMILY (AFU_ORTHOLOGUE AFUA_5G14000)"/>
    <property type="match status" value="1"/>
</dbReference>
<dbReference type="EMBL" id="JOKZ01000074">
    <property type="protein sequence ID" value="KKP04533.1"/>
    <property type="molecule type" value="Genomic_DNA"/>
</dbReference>
<evidence type="ECO:0000313" key="2">
    <source>
        <dbReference type="Proteomes" id="UP000034112"/>
    </source>
</evidence>
<dbReference type="AlphaFoldDB" id="A0A0F9XWY3"/>
<comment type="caution">
    <text evidence="1">The sequence shown here is derived from an EMBL/GenBank/DDBJ whole genome shotgun (WGS) entry which is preliminary data.</text>
</comment>
<dbReference type="SUPFAM" id="SSF51735">
    <property type="entry name" value="NAD(P)-binding Rossmann-fold domains"/>
    <property type="match status" value="1"/>
</dbReference>
<evidence type="ECO:0000313" key="1">
    <source>
        <dbReference type="EMBL" id="KKP04533.1"/>
    </source>
</evidence>
<accession>A0A0F9XWY3</accession>
<dbReference type="OrthoDB" id="5399006at2759"/>
<proteinExistence type="predicted"/>
<dbReference type="Gene3D" id="3.40.50.720">
    <property type="entry name" value="NAD(P)-binding Rossmann-like Domain"/>
    <property type="match status" value="1"/>
</dbReference>
<sequence length="246" mass="25737">MAPPFFAIVSGVGSGTGASVARRFAQSYAVVLLSRKPSSYESIVSDIKAAGGTAIGITADAADPAAVDAAFAQIEKELPGSKLAAAVYNGGAGMARKPFLELKLSDLDLSLDTAANGLFYFAQKSLPLLLAAVDSSPHPPSLLVTGATASLRGSAFFSTFAAGKFAQRAITQSLAREFGPKGVHVALAVIDGGIDTPWGKERVVNNGVEDGKINPDAIADSYWHLHTQHRSSFTQELDIRPFVEKF</sequence>